<evidence type="ECO:0000313" key="4">
    <source>
        <dbReference type="Proteomes" id="UP000297762"/>
    </source>
</evidence>
<dbReference type="InterPro" id="IPR036412">
    <property type="entry name" value="HAD-like_sf"/>
</dbReference>
<dbReference type="AlphaFoldDB" id="A0A4R9KCE4"/>
<dbReference type="GO" id="GO:0008525">
    <property type="term" value="F:phosphatidylcholine transporter activity"/>
    <property type="evidence" value="ECO:0007669"/>
    <property type="project" value="TreeGrafter"/>
</dbReference>
<keyword evidence="4" id="KW-1185">Reference proteome</keyword>
<gene>
    <name evidence="3" type="ORF">EHQ64_01710</name>
</gene>
<dbReference type="Proteomes" id="UP000297762">
    <property type="component" value="Unassembled WGS sequence"/>
</dbReference>
<sequence>MRYLLLTLWLVSFGLNGLSADCPDYNTPSNPPAFTKPAKRNFRNFGNTILSGLFVPYHMVFDSIVRSGSSATIVGKFDYDAVLHKDLEGEYIHVYIYGTGLSGWNYVGRYTTNGDGKITANLGVRATGDYIVRMVVEGDLSSTDGYLTVADPGRQTVLFDVDGTLTTNDFEAIADYTGIKIADAYYYAPETVNAYRNKGYQIVYLTGRPYWNTKDTREWFPLKGMKSWHYHPHSDALGANVQGYKTDYISYLRNTVGLDIIRAYGNATTDIGAYAAGGIPKADTWIIGEHAGKEGTQAITGNYSLHYNTVVASTPQSASCY</sequence>
<dbReference type="Pfam" id="PF24694">
    <property type="entry name" value="LNS2_PITM1-3"/>
    <property type="match status" value="1"/>
</dbReference>
<comment type="caution">
    <text evidence="3">The sequence shown here is derived from an EMBL/GenBank/DDBJ whole genome shotgun (WGS) entry which is preliminary data.</text>
</comment>
<dbReference type="GO" id="GO:0035091">
    <property type="term" value="F:phosphatidylinositol binding"/>
    <property type="evidence" value="ECO:0007669"/>
    <property type="project" value="TreeGrafter"/>
</dbReference>
<dbReference type="GO" id="GO:0031210">
    <property type="term" value="F:phosphatidylcholine binding"/>
    <property type="evidence" value="ECO:0007669"/>
    <property type="project" value="TreeGrafter"/>
</dbReference>
<dbReference type="InterPro" id="IPR031315">
    <property type="entry name" value="LNS2/PITP"/>
</dbReference>
<dbReference type="OrthoDB" id="573782at2"/>
<dbReference type="InterPro" id="IPR023214">
    <property type="entry name" value="HAD_sf"/>
</dbReference>
<feature type="signal peptide" evidence="1">
    <location>
        <begin position="1"/>
        <end position="20"/>
    </location>
</feature>
<evidence type="ECO:0000256" key="1">
    <source>
        <dbReference type="SAM" id="SignalP"/>
    </source>
</evidence>
<reference evidence="3" key="1">
    <citation type="journal article" date="2019" name="PLoS Negl. Trop. Dis.">
        <title>Revisiting the worldwide diversity of Leptospira species in the environment.</title>
        <authorList>
            <person name="Vincent A.T."/>
            <person name="Schiettekatte O."/>
            <person name="Bourhy P."/>
            <person name="Veyrier F.J."/>
            <person name="Picardeau M."/>
        </authorList>
    </citation>
    <scope>NUCLEOTIDE SEQUENCE [LARGE SCALE GENOMIC DNA]</scope>
    <source>
        <strain evidence="3">201702455</strain>
    </source>
</reference>
<dbReference type="PANTHER" id="PTHR10658:SF11">
    <property type="entry name" value="VIBRATOR, ISOFORM B"/>
    <property type="match status" value="1"/>
</dbReference>
<dbReference type="Pfam" id="PF24695">
    <property type="entry name" value="PITM1-3"/>
    <property type="match status" value="1"/>
</dbReference>
<evidence type="ECO:0000259" key="2">
    <source>
        <dbReference type="SMART" id="SM00775"/>
    </source>
</evidence>
<dbReference type="EMBL" id="RQGF01000007">
    <property type="protein sequence ID" value="TGL64589.1"/>
    <property type="molecule type" value="Genomic_DNA"/>
</dbReference>
<organism evidence="3 4">
    <name type="scientific">Leptospira sarikeiensis</name>
    <dbReference type="NCBI Taxonomy" id="2484943"/>
    <lineage>
        <taxon>Bacteria</taxon>
        <taxon>Pseudomonadati</taxon>
        <taxon>Spirochaetota</taxon>
        <taxon>Spirochaetia</taxon>
        <taxon>Leptospirales</taxon>
        <taxon>Leptospiraceae</taxon>
        <taxon>Leptospira</taxon>
    </lineage>
</organism>
<dbReference type="GO" id="GO:0005737">
    <property type="term" value="C:cytoplasm"/>
    <property type="evidence" value="ECO:0007669"/>
    <property type="project" value="TreeGrafter"/>
</dbReference>
<evidence type="ECO:0000313" key="3">
    <source>
        <dbReference type="EMBL" id="TGL64589.1"/>
    </source>
</evidence>
<feature type="domain" description="LNS2/PITP" evidence="2">
    <location>
        <begin position="157"/>
        <end position="296"/>
    </location>
</feature>
<dbReference type="InterPro" id="IPR001666">
    <property type="entry name" value="PI_transfer"/>
</dbReference>
<keyword evidence="1" id="KW-0732">Signal</keyword>
<dbReference type="SMART" id="SM00775">
    <property type="entry name" value="LNS2"/>
    <property type="match status" value="1"/>
</dbReference>
<dbReference type="RefSeq" id="WP_135647782.1">
    <property type="nucleotide sequence ID" value="NZ_RQGF01000007.1"/>
</dbReference>
<dbReference type="GO" id="GO:0008526">
    <property type="term" value="F:phosphatidylinositol transfer activity"/>
    <property type="evidence" value="ECO:0007669"/>
    <property type="project" value="TreeGrafter"/>
</dbReference>
<accession>A0A4R9KCE4</accession>
<dbReference type="SUPFAM" id="SSF56784">
    <property type="entry name" value="HAD-like"/>
    <property type="match status" value="1"/>
</dbReference>
<dbReference type="PANTHER" id="PTHR10658">
    <property type="entry name" value="PHOSPHATIDYLINOSITOL TRANSFER PROTEIN"/>
    <property type="match status" value="1"/>
</dbReference>
<name>A0A4R9KCE4_9LEPT</name>
<dbReference type="Gene3D" id="3.40.50.1000">
    <property type="entry name" value="HAD superfamily/HAD-like"/>
    <property type="match status" value="1"/>
</dbReference>
<protein>
    <submittedName>
        <fullName evidence="3">Haloacid dehalogenase</fullName>
    </submittedName>
</protein>
<feature type="chain" id="PRO_5020707469" evidence="1">
    <location>
        <begin position="21"/>
        <end position="321"/>
    </location>
</feature>
<proteinExistence type="predicted"/>